<evidence type="ECO:0000259" key="4">
    <source>
        <dbReference type="Pfam" id="PF01717"/>
    </source>
</evidence>
<feature type="non-terminal residue" evidence="5">
    <location>
        <position position="354"/>
    </location>
</feature>
<feature type="domain" description="Cobalamin-independent methionine synthase MetE C-terminal/archaeal" evidence="4">
    <location>
        <begin position="5"/>
        <end position="333"/>
    </location>
</feature>
<proteinExistence type="predicted"/>
<gene>
    <name evidence="5" type="ORF">METZ01_LOCUS135185</name>
</gene>
<evidence type="ECO:0000256" key="3">
    <source>
        <dbReference type="ARBA" id="ARBA00022833"/>
    </source>
</evidence>
<protein>
    <recommendedName>
        <fullName evidence="4">Cobalamin-independent methionine synthase MetE C-terminal/archaeal domain-containing protein</fullName>
    </recommendedName>
</protein>
<evidence type="ECO:0000256" key="1">
    <source>
        <dbReference type="ARBA" id="ARBA00001947"/>
    </source>
</evidence>
<accession>A0A381Z098</accession>
<dbReference type="GO" id="GO:0003871">
    <property type="term" value="F:5-methyltetrahydropteroyltriglutamate-homocysteine S-methyltransferase activity"/>
    <property type="evidence" value="ECO:0007669"/>
    <property type="project" value="InterPro"/>
</dbReference>
<dbReference type="InterPro" id="IPR002629">
    <property type="entry name" value="Met_Synth_C/arc"/>
</dbReference>
<dbReference type="Gene3D" id="3.20.20.210">
    <property type="match status" value="1"/>
</dbReference>
<keyword evidence="2" id="KW-0479">Metal-binding</keyword>
<dbReference type="InterPro" id="IPR038071">
    <property type="entry name" value="UROD/MetE-like_sf"/>
</dbReference>
<dbReference type="EMBL" id="UINC01019446">
    <property type="protein sequence ID" value="SVA82331.1"/>
    <property type="molecule type" value="Genomic_DNA"/>
</dbReference>
<keyword evidence="3" id="KW-0862">Zinc</keyword>
<dbReference type="GO" id="GO:0008270">
    <property type="term" value="F:zinc ion binding"/>
    <property type="evidence" value="ECO:0007669"/>
    <property type="project" value="InterPro"/>
</dbReference>
<sequence>MPEPFITTVVGSMPKPPWLYHQKPMDSKGFDHHYTGSDWALTGDPLRDAQDDAVRLAVYDQETAGVRIISDGEQRRKSYLTHITSQLGGFDYENRAEKWIRDGRRLAQVGRCTGPVEWLGPMVVGDLRFLLTNTTSPVKVTLPGPMTVVDSTYDDYYGDERKLAMAVADAINKEAKALDALGPAVIQFDEPVFSRYPEKVADWGIEALDRCADGLRAQTAVHVCYSYTIPGVERPIKPSYPQILAELEKSTIDQLALEFQAPQLDPALLELCPSKTVLFGCVDNADPEIENAESIAQRLLAAAEHHDPEKLQAAPDCGLVLLSQAIARAKLSALFRGTQIARDRLADPRGRPHG</sequence>
<dbReference type="CDD" id="cd03311">
    <property type="entry name" value="CIMS_C_terminal_like"/>
    <property type="match status" value="1"/>
</dbReference>
<organism evidence="5">
    <name type="scientific">marine metagenome</name>
    <dbReference type="NCBI Taxonomy" id="408172"/>
    <lineage>
        <taxon>unclassified sequences</taxon>
        <taxon>metagenomes</taxon>
        <taxon>ecological metagenomes</taxon>
    </lineage>
</organism>
<reference evidence="5" key="1">
    <citation type="submission" date="2018-05" db="EMBL/GenBank/DDBJ databases">
        <authorList>
            <person name="Lanie J.A."/>
            <person name="Ng W.-L."/>
            <person name="Kazmierczak K.M."/>
            <person name="Andrzejewski T.M."/>
            <person name="Davidsen T.M."/>
            <person name="Wayne K.J."/>
            <person name="Tettelin H."/>
            <person name="Glass J.I."/>
            <person name="Rusch D."/>
            <person name="Podicherti R."/>
            <person name="Tsui H.-C.T."/>
            <person name="Winkler M.E."/>
        </authorList>
    </citation>
    <scope>NUCLEOTIDE SEQUENCE</scope>
</reference>
<evidence type="ECO:0000256" key="2">
    <source>
        <dbReference type="ARBA" id="ARBA00022723"/>
    </source>
</evidence>
<dbReference type="AlphaFoldDB" id="A0A381Z098"/>
<comment type="cofactor">
    <cofactor evidence="1">
        <name>Zn(2+)</name>
        <dbReference type="ChEBI" id="CHEBI:29105"/>
    </cofactor>
</comment>
<name>A0A381Z098_9ZZZZ</name>
<dbReference type="SUPFAM" id="SSF51726">
    <property type="entry name" value="UROD/MetE-like"/>
    <property type="match status" value="1"/>
</dbReference>
<dbReference type="PANTHER" id="PTHR30519">
    <property type="entry name" value="5-METHYLTETRAHYDROPTEROYLTRIGLUTAMATE--HOMOCYSTEINE METHYLTRANSFERASE"/>
    <property type="match status" value="1"/>
</dbReference>
<dbReference type="Pfam" id="PF01717">
    <property type="entry name" value="Meth_synt_2"/>
    <property type="match status" value="1"/>
</dbReference>
<dbReference type="GO" id="GO:0009086">
    <property type="term" value="P:methionine biosynthetic process"/>
    <property type="evidence" value="ECO:0007669"/>
    <property type="project" value="InterPro"/>
</dbReference>
<evidence type="ECO:0000313" key="5">
    <source>
        <dbReference type="EMBL" id="SVA82331.1"/>
    </source>
</evidence>